<dbReference type="PANTHER" id="PTHR15606">
    <property type="entry name" value="DNAJ HOMOLOG SUBFAMILY C MEMBER 8/LIPOPOLYSACCHARIDE SPECIFIC RESPONSE-7-RELATED"/>
    <property type="match status" value="1"/>
</dbReference>
<dbReference type="Gene3D" id="1.10.287.110">
    <property type="entry name" value="DnaJ domain"/>
    <property type="match status" value="1"/>
</dbReference>
<dbReference type="Proteomes" id="UP000286415">
    <property type="component" value="Unassembled WGS sequence"/>
</dbReference>
<dbReference type="Pfam" id="PF00226">
    <property type="entry name" value="DnaJ"/>
    <property type="match status" value="1"/>
</dbReference>
<dbReference type="OrthoDB" id="342454at2759"/>
<reference evidence="4 5" key="2">
    <citation type="journal article" date="2021" name="Genomics">
        <title>High-quality reference genome for Clonorchis sinensis.</title>
        <authorList>
            <person name="Young N.D."/>
            <person name="Stroehlein A.J."/>
            <person name="Kinkar L."/>
            <person name="Wang T."/>
            <person name="Sohn W.M."/>
            <person name="Chang B.C.H."/>
            <person name="Kaur P."/>
            <person name="Weisz D."/>
            <person name="Dudchenko O."/>
            <person name="Aiden E.L."/>
            <person name="Korhonen P.K."/>
            <person name="Gasser R.B."/>
        </authorList>
    </citation>
    <scope>NUCLEOTIDE SEQUENCE [LARGE SCALE GENOMIC DNA]</scope>
    <source>
        <strain evidence="4">Cs-k2</strain>
    </source>
</reference>
<reference evidence="4 5" key="1">
    <citation type="journal article" date="2018" name="Biotechnol. Adv.">
        <title>Improved genomic resources and new bioinformatic workflow for the carcinogenic parasite Clonorchis sinensis: Biotechnological implications.</title>
        <authorList>
            <person name="Wang D."/>
            <person name="Korhonen P.K."/>
            <person name="Gasser R.B."/>
            <person name="Young N.D."/>
        </authorList>
    </citation>
    <scope>NUCLEOTIDE SEQUENCE [LARGE SCALE GENOMIC DNA]</scope>
    <source>
        <strain evidence="4">Cs-k2</strain>
    </source>
</reference>
<dbReference type="AlphaFoldDB" id="A0A8T1M0Y5"/>
<dbReference type="EMBL" id="NIRI02000056">
    <property type="protein sequence ID" value="KAG5442883.1"/>
    <property type="molecule type" value="Genomic_DNA"/>
</dbReference>
<feature type="region of interest" description="Disordered" evidence="2">
    <location>
        <begin position="178"/>
        <end position="197"/>
    </location>
</feature>
<dbReference type="InterPro" id="IPR042858">
    <property type="entry name" value="DNAJC8"/>
</dbReference>
<evidence type="ECO:0000259" key="3">
    <source>
        <dbReference type="PROSITE" id="PS50076"/>
    </source>
</evidence>
<dbReference type="PANTHER" id="PTHR15606:SF4">
    <property type="entry name" value="DNAJ HOMOLOG SUBFAMILY C MEMBER 8"/>
    <property type="match status" value="1"/>
</dbReference>
<feature type="coiled-coil region" evidence="1">
    <location>
        <begin position="215"/>
        <end position="245"/>
    </location>
</feature>
<proteinExistence type="predicted"/>
<feature type="compositionally biased region" description="Basic and acidic residues" evidence="2">
    <location>
        <begin position="1"/>
        <end position="12"/>
    </location>
</feature>
<accession>A0A8T1M0Y5</accession>
<sequence>MSDKIGISRENESGEILNSASPNVHRYGTPPAEYCLTRPLSSESTSQVAEMSADASNDPFSSFYQEVKAIEKRDSVLTPKQQIDRLNRPGSTYFNLNPYDVLQVDPDTPLADVKKKYRQLSLLVHPDKNQSDSERAQKAFDALAKAHKTLDDPESARKCREVVDEAKARVEQMIIEKRQRARKAGQSTEVEEDDPEKKRHAIYVQTCKLFADLERLRVEEELKQSNERKRKAEEQDEERRRLELEREWKKNYEESRNERVASWRDFKAKKSRSSKGLSGFKPPKTKMEQRPT</sequence>
<gene>
    <name evidence="4" type="ORF">CSKR_105170</name>
</gene>
<dbReference type="GO" id="GO:0005634">
    <property type="term" value="C:nucleus"/>
    <property type="evidence" value="ECO:0007669"/>
    <property type="project" value="TreeGrafter"/>
</dbReference>
<feature type="region of interest" description="Disordered" evidence="2">
    <location>
        <begin position="252"/>
        <end position="292"/>
    </location>
</feature>
<evidence type="ECO:0000313" key="5">
    <source>
        <dbReference type="Proteomes" id="UP000286415"/>
    </source>
</evidence>
<evidence type="ECO:0000256" key="1">
    <source>
        <dbReference type="SAM" id="Coils"/>
    </source>
</evidence>
<protein>
    <submittedName>
        <fullName evidence="4">DnaJ (Hsp40), sub C, member 8</fullName>
    </submittedName>
</protein>
<feature type="compositionally biased region" description="Basic and acidic residues" evidence="2">
    <location>
        <begin position="252"/>
        <end position="268"/>
    </location>
</feature>
<dbReference type="InterPro" id="IPR036869">
    <property type="entry name" value="J_dom_sf"/>
</dbReference>
<keyword evidence="1" id="KW-0175">Coiled coil</keyword>
<feature type="region of interest" description="Disordered" evidence="2">
    <location>
        <begin position="1"/>
        <end position="30"/>
    </location>
</feature>
<organism evidence="4 5">
    <name type="scientific">Clonorchis sinensis</name>
    <name type="common">Chinese liver fluke</name>
    <dbReference type="NCBI Taxonomy" id="79923"/>
    <lineage>
        <taxon>Eukaryota</taxon>
        <taxon>Metazoa</taxon>
        <taxon>Spiralia</taxon>
        <taxon>Lophotrochozoa</taxon>
        <taxon>Platyhelminthes</taxon>
        <taxon>Trematoda</taxon>
        <taxon>Digenea</taxon>
        <taxon>Opisthorchiida</taxon>
        <taxon>Opisthorchiata</taxon>
        <taxon>Opisthorchiidae</taxon>
        <taxon>Clonorchis</taxon>
    </lineage>
</organism>
<dbReference type="SUPFAM" id="SSF46565">
    <property type="entry name" value="Chaperone J-domain"/>
    <property type="match status" value="1"/>
</dbReference>
<dbReference type="PROSITE" id="PS50076">
    <property type="entry name" value="DNAJ_2"/>
    <property type="match status" value="1"/>
</dbReference>
<name>A0A8T1M0Y5_CLOSI</name>
<dbReference type="InterPro" id="IPR001623">
    <property type="entry name" value="DnaJ_domain"/>
</dbReference>
<keyword evidence="5" id="KW-1185">Reference proteome</keyword>
<dbReference type="PRINTS" id="PR00625">
    <property type="entry name" value="JDOMAIN"/>
</dbReference>
<dbReference type="CDD" id="cd06257">
    <property type="entry name" value="DnaJ"/>
    <property type="match status" value="1"/>
</dbReference>
<evidence type="ECO:0000313" key="4">
    <source>
        <dbReference type="EMBL" id="KAG5442883.1"/>
    </source>
</evidence>
<dbReference type="SMART" id="SM00271">
    <property type="entry name" value="DnaJ"/>
    <property type="match status" value="1"/>
</dbReference>
<feature type="domain" description="J" evidence="3">
    <location>
        <begin position="97"/>
        <end position="167"/>
    </location>
</feature>
<comment type="caution">
    <text evidence="4">The sequence shown here is derived from an EMBL/GenBank/DDBJ whole genome shotgun (WGS) entry which is preliminary data.</text>
</comment>
<evidence type="ECO:0000256" key="2">
    <source>
        <dbReference type="SAM" id="MobiDB-lite"/>
    </source>
</evidence>
<dbReference type="FunFam" id="1.10.287.110:FF:000158">
    <property type="entry name" value="dnaJ homolog subfamily C member 8"/>
    <property type="match status" value="1"/>
</dbReference>